<dbReference type="OMA" id="AVGQWVY"/>
<keyword evidence="14" id="KW-0539">Nucleus</keyword>
<keyword evidence="23" id="KW-1185">Reference proteome</keyword>
<evidence type="ECO:0000256" key="4">
    <source>
        <dbReference type="ARBA" id="ARBA00004496"/>
    </source>
</evidence>
<comment type="subunit">
    <text evidence="16">Interacts with ERCC1. The catalytically active form interacts with SPDL1.</text>
</comment>
<dbReference type="KEGG" id="vko:123022025"/>
<dbReference type="Gene3D" id="3.30.40.10">
    <property type="entry name" value="Zinc/RING finger domain, C3HC4 (zinc finger)"/>
    <property type="match status" value="1"/>
</dbReference>
<feature type="region of interest" description="Disordered" evidence="19">
    <location>
        <begin position="1"/>
        <end position="30"/>
    </location>
</feature>
<dbReference type="Ensembl" id="ENSVKKT00000004549.1">
    <property type="protein sequence ID" value="ENSVKKP00000004423.1"/>
    <property type="gene ID" value="ENSVKKG00000003308.1"/>
</dbReference>
<evidence type="ECO:0000256" key="12">
    <source>
        <dbReference type="ARBA" id="ARBA00022807"/>
    </source>
</evidence>
<dbReference type="GO" id="GO:0016579">
    <property type="term" value="P:protein deubiquitination"/>
    <property type="evidence" value="ECO:0007669"/>
    <property type="project" value="InterPro"/>
</dbReference>
<evidence type="ECO:0000256" key="17">
    <source>
        <dbReference type="PROSITE-ProRule" id="PRU00502"/>
    </source>
</evidence>
<dbReference type="GO" id="GO:0004843">
    <property type="term" value="F:cysteine-type deubiquitinase activity"/>
    <property type="evidence" value="ECO:0007669"/>
    <property type="project" value="UniProtKB-UniRule"/>
</dbReference>
<keyword evidence="8" id="KW-0479">Metal-binding</keyword>
<dbReference type="CTD" id="85015"/>
<dbReference type="InterPro" id="IPR050185">
    <property type="entry name" value="Ub_carboxyl-term_hydrolase"/>
</dbReference>
<evidence type="ECO:0000256" key="5">
    <source>
        <dbReference type="ARBA" id="ARBA00009085"/>
    </source>
</evidence>
<feature type="compositionally biased region" description="Basic and acidic residues" evidence="19">
    <location>
        <begin position="465"/>
        <end position="476"/>
    </location>
</feature>
<evidence type="ECO:0000259" key="21">
    <source>
        <dbReference type="PROSITE" id="PS50271"/>
    </source>
</evidence>
<proteinExistence type="inferred from homology"/>
<keyword evidence="7 18" id="KW-0645">Protease</keyword>
<keyword evidence="11 18" id="KW-0378">Hydrolase</keyword>
<dbReference type="InterPro" id="IPR038765">
    <property type="entry name" value="Papain-like_cys_pep_sf"/>
</dbReference>
<dbReference type="FunFam" id="3.30.40.10:FF:000147">
    <property type="entry name" value="Ubiquitin carboxyl-terminal hydrolase 16"/>
    <property type="match status" value="1"/>
</dbReference>
<keyword evidence="10 18" id="KW-0833">Ubl conjugation pathway</keyword>
<dbReference type="Proteomes" id="UP000694545">
    <property type="component" value="Unplaced"/>
</dbReference>
<evidence type="ECO:0000313" key="22">
    <source>
        <dbReference type="Ensembl" id="ENSVKKP00000004423.1"/>
    </source>
</evidence>
<evidence type="ECO:0000256" key="11">
    <source>
        <dbReference type="ARBA" id="ARBA00022801"/>
    </source>
</evidence>
<feature type="compositionally biased region" description="Polar residues" evidence="19">
    <location>
        <begin position="413"/>
        <end position="429"/>
    </location>
</feature>
<dbReference type="GO" id="GO:0005634">
    <property type="term" value="C:nucleus"/>
    <property type="evidence" value="ECO:0007669"/>
    <property type="project" value="UniProtKB-SubCell"/>
</dbReference>
<evidence type="ECO:0000256" key="13">
    <source>
        <dbReference type="ARBA" id="ARBA00022833"/>
    </source>
</evidence>
<dbReference type="PROSITE" id="PS50235">
    <property type="entry name" value="USP_3"/>
    <property type="match status" value="1"/>
</dbReference>
<dbReference type="SMART" id="SM00290">
    <property type="entry name" value="ZnF_UBP"/>
    <property type="match status" value="1"/>
</dbReference>
<feature type="domain" description="UBP-type" evidence="21">
    <location>
        <begin position="35"/>
        <end position="153"/>
    </location>
</feature>
<evidence type="ECO:0000256" key="15">
    <source>
        <dbReference type="ARBA" id="ARBA00056435"/>
    </source>
</evidence>
<dbReference type="InterPro" id="IPR028889">
    <property type="entry name" value="USP"/>
</dbReference>
<evidence type="ECO:0000256" key="18">
    <source>
        <dbReference type="RuleBase" id="RU366025"/>
    </source>
</evidence>
<dbReference type="OrthoDB" id="2020758at2759"/>
<gene>
    <name evidence="22" type="primary">USP45</name>
</gene>
<keyword evidence="13" id="KW-0862">Zinc</keyword>
<evidence type="ECO:0000256" key="14">
    <source>
        <dbReference type="ARBA" id="ARBA00023242"/>
    </source>
</evidence>
<evidence type="ECO:0000256" key="7">
    <source>
        <dbReference type="ARBA" id="ARBA00022670"/>
    </source>
</evidence>
<dbReference type="Pfam" id="PF00443">
    <property type="entry name" value="UCH"/>
    <property type="match status" value="1"/>
</dbReference>
<dbReference type="SUPFAM" id="SSF57850">
    <property type="entry name" value="RING/U-box"/>
    <property type="match status" value="1"/>
</dbReference>
<dbReference type="InterPro" id="IPR013083">
    <property type="entry name" value="Znf_RING/FYVE/PHD"/>
</dbReference>
<reference evidence="22" key="2">
    <citation type="submission" date="2025-09" db="UniProtKB">
        <authorList>
            <consortium name="Ensembl"/>
        </authorList>
    </citation>
    <scope>IDENTIFICATION</scope>
</reference>
<protein>
    <recommendedName>
        <fullName evidence="18">Ubiquitin carboxyl-terminal hydrolase</fullName>
        <ecNumber evidence="18">3.4.19.12</ecNumber>
    </recommendedName>
</protein>
<organism evidence="22 23">
    <name type="scientific">Varanus komodoensis</name>
    <name type="common">Komodo dragon</name>
    <dbReference type="NCBI Taxonomy" id="61221"/>
    <lineage>
        <taxon>Eukaryota</taxon>
        <taxon>Metazoa</taxon>
        <taxon>Chordata</taxon>
        <taxon>Craniata</taxon>
        <taxon>Vertebrata</taxon>
        <taxon>Euteleostomi</taxon>
        <taxon>Lepidosauria</taxon>
        <taxon>Squamata</taxon>
        <taxon>Bifurcata</taxon>
        <taxon>Unidentata</taxon>
        <taxon>Episquamata</taxon>
        <taxon>Toxicofera</taxon>
        <taxon>Anguimorpha</taxon>
        <taxon>Paleoanguimorpha</taxon>
        <taxon>Varanoidea</taxon>
        <taxon>Varanidae</taxon>
        <taxon>Varanus</taxon>
    </lineage>
</organism>
<name>A0A8D2IQQ1_VARKO</name>
<feature type="domain" description="USP" evidence="20">
    <location>
        <begin position="193"/>
        <end position="825"/>
    </location>
</feature>
<dbReference type="SUPFAM" id="SSF54001">
    <property type="entry name" value="Cysteine proteinases"/>
    <property type="match status" value="1"/>
</dbReference>
<dbReference type="PROSITE" id="PS00973">
    <property type="entry name" value="USP_2"/>
    <property type="match status" value="1"/>
</dbReference>
<evidence type="ECO:0000256" key="9">
    <source>
        <dbReference type="ARBA" id="ARBA00022771"/>
    </source>
</evidence>
<evidence type="ECO:0000256" key="10">
    <source>
        <dbReference type="ARBA" id="ARBA00022786"/>
    </source>
</evidence>
<accession>A0A8D2IQQ1</accession>
<reference evidence="22" key="1">
    <citation type="submission" date="2025-08" db="UniProtKB">
        <authorList>
            <consortium name="Ensembl"/>
        </authorList>
    </citation>
    <scope>IDENTIFICATION</scope>
</reference>
<keyword evidence="6" id="KW-0963">Cytoplasm</keyword>
<comment type="function">
    <text evidence="15">Catalyzes the deubiquitination of SPDL1. Plays a role in the repair of UV-induced DNA damage via deubiquitination of ERCC1, promoting its recruitment to DNA damage sites. May be involved in the maintenance of photoreceptor function. May play a role in normal retinal development. Plays a role in cell migration.</text>
</comment>
<evidence type="ECO:0000259" key="20">
    <source>
        <dbReference type="PROSITE" id="PS50235"/>
    </source>
</evidence>
<keyword evidence="12 18" id="KW-0788">Thiol protease</keyword>
<dbReference type="PANTHER" id="PTHR21646:SF34">
    <property type="entry name" value="UBIQUITIN CARBOXYL-TERMINAL HYDROLASE 45"/>
    <property type="match status" value="1"/>
</dbReference>
<feature type="region of interest" description="Disordered" evidence="19">
    <location>
        <begin position="396"/>
        <end position="544"/>
    </location>
</feature>
<dbReference type="GO" id="GO:0005737">
    <property type="term" value="C:cytoplasm"/>
    <property type="evidence" value="ECO:0007669"/>
    <property type="project" value="UniProtKB-SubCell"/>
</dbReference>
<dbReference type="FunFam" id="3.90.70.10:FF:000102">
    <property type="entry name" value="Ubiquitinyl hydrolase 1"/>
    <property type="match status" value="1"/>
</dbReference>
<evidence type="ECO:0000256" key="8">
    <source>
        <dbReference type="ARBA" id="ARBA00022723"/>
    </source>
</evidence>
<feature type="compositionally biased region" description="Polar residues" evidence="19">
    <location>
        <begin position="482"/>
        <end position="500"/>
    </location>
</feature>
<dbReference type="Pfam" id="PF02148">
    <property type="entry name" value="zf-UBP"/>
    <property type="match status" value="1"/>
</dbReference>
<evidence type="ECO:0000256" key="6">
    <source>
        <dbReference type="ARBA" id="ARBA00022490"/>
    </source>
</evidence>
<dbReference type="GO" id="GO:0006508">
    <property type="term" value="P:proteolysis"/>
    <property type="evidence" value="ECO:0007669"/>
    <property type="project" value="UniProtKB-KW"/>
</dbReference>
<dbReference type="PROSITE" id="PS00972">
    <property type="entry name" value="USP_1"/>
    <property type="match status" value="1"/>
</dbReference>
<feature type="compositionally biased region" description="Polar residues" evidence="19">
    <location>
        <begin position="525"/>
        <end position="540"/>
    </location>
</feature>
<dbReference type="CDD" id="cd02667">
    <property type="entry name" value="Peptidase_C19K"/>
    <property type="match status" value="1"/>
</dbReference>
<dbReference type="Gene3D" id="3.90.70.10">
    <property type="entry name" value="Cysteine proteinases"/>
    <property type="match status" value="2"/>
</dbReference>
<evidence type="ECO:0000256" key="19">
    <source>
        <dbReference type="SAM" id="MobiDB-lite"/>
    </source>
</evidence>
<comment type="catalytic activity">
    <reaction evidence="1 18">
        <text>Thiol-dependent hydrolysis of ester, thioester, amide, peptide and isopeptide bonds formed by the C-terminal Gly of ubiquitin (a 76-residue protein attached to proteins as an intracellular targeting signal).</text>
        <dbReference type="EC" id="3.4.19.12"/>
    </reaction>
</comment>
<dbReference type="GO" id="GO:0001917">
    <property type="term" value="C:photoreceptor inner segment"/>
    <property type="evidence" value="ECO:0007669"/>
    <property type="project" value="UniProtKB-SubCell"/>
</dbReference>
<feature type="compositionally biased region" description="Basic and acidic residues" evidence="19">
    <location>
        <begin position="436"/>
        <end position="447"/>
    </location>
</feature>
<dbReference type="GeneID" id="123022025"/>
<dbReference type="InterPro" id="IPR018200">
    <property type="entry name" value="USP_CS"/>
</dbReference>
<comment type="subcellular location">
    <subcellularLocation>
        <location evidence="4">Cytoplasm</location>
    </subcellularLocation>
    <subcellularLocation>
        <location evidence="2">Nucleus</location>
    </subcellularLocation>
    <subcellularLocation>
        <location evidence="3">Photoreceptor inner segment</location>
    </subcellularLocation>
</comment>
<dbReference type="PROSITE" id="PS50271">
    <property type="entry name" value="ZF_UBP"/>
    <property type="match status" value="1"/>
</dbReference>
<dbReference type="PANTHER" id="PTHR21646">
    <property type="entry name" value="UBIQUITIN CARBOXYL-TERMINAL HYDROLASE"/>
    <property type="match status" value="1"/>
</dbReference>
<dbReference type="GO" id="GO:0008270">
    <property type="term" value="F:zinc ion binding"/>
    <property type="evidence" value="ECO:0007669"/>
    <property type="project" value="UniProtKB-KW"/>
</dbReference>
<dbReference type="InterPro" id="IPR001394">
    <property type="entry name" value="Peptidase_C19_UCH"/>
</dbReference>
<keyword evidence="9 17" id="KW-0863">Zinc-finger</keyword>
<dbReference type="InterPro" id="IPR001607">
    <property type="entry name" value="Znf_UBP"/>
</dbReference>
<evidence type="ECO:0000256" key="1">
    <source>
        <dbReference type="ARBA" id="ARBA00000707"/>
    </source>
</evidence>
<dbReference type="EC" id="3.4.19.12" evidence="18"/>
<comment type="similarity">
    <text evidence="5 18">Belongs to the peptidase C19 family.</text>
</comment>
<dbReference type="FunFam" id="3.90.70.10:FF:000129">
    <property type="entry name" value="Ubiquitinyl hydrolase 1"/>
    <property type="match status" value="1"/>
</dbReference>
<evidence type="ECO:0000256" key="2">
    <source>
        <dbReference type="ARBA" id="ARBA00004123"/>
    </source>
</evidence>
<evidence type="ECO:0000313" key="23">
    <source>
        <dbReference type="Proteomes" id="UP000694545"/>
    </source>
</evidence>
<evidence type="ECO:0000256" key="3">
    <source>
        <dbReference type="ARBA" id="ARBA00004437"/>
    </source>
</evidence>
<dbReference type="RefSeq" id="XP_044283346.1">
    <property type="nucleotide sequence ID" value="XM_044427411.1"/>
</dbReference>
<sequence length="826" mass="91875">MRVKDPATVIPDKTKRHKKSNQHQDEDSSDDIAGLTCQHVSQAVDVHHVKRAVAQNVWSICSECLKERRIRDGEPVMPSDVWLCLKCGTQGCSQNSEGQHSLKHFQTARAEPHCIVINLSTWIVWCYECNEELSTHCNKKALAQVVDFLQRHVNRNDSSSTSKIIWLHEERNEASDILKGKGISSSWASIPVKGINNLGNTCFFNAVMQNLAQTHMLNELMYDMKEKGTKLKIGQSPASQLDPLVVNLASPGSLTSAMFLFLHSMKETGKGPLSPKVLFSQLCQKAPRFKGFQQQDSQEVLHYLLDAMRIEETKRIQAAILKAFNNPTTKTADEETKRKVKAYGREGVKMNFIDRIFVGELTSTIMCEECENISTVKEPFIDLSLPIIEERISKPAPFGRTNKSKHIQETDVDQYSGSSLTALNNQQSKQARKHSLTKDKNQVNHERRFAKKSSPGEEGTSPLIMHEKIRNVKAEGRASGSYARNGNTAMDTTANGSQTEGSEKEASHSESSLDADSEASESESTLKQTASVRAGSTSALCTDGHKPFSANNKIQCNTSSNGNTEALISAVSNLELGSRVCEMEKPLTRDPLFNLSNNVTFSAEKPPLLQNPQNAFQTLSQSYVTSSKECSVQSCLYQFTSVELLMGNNKLLCENCTEWKQKHQKKANSAEKKVEGAYTNARKQLLISSVPAVLILHLKRFHQAGVSLRKVNRHVDFPLVLDLTPFCSVSCKNVTDSGKVFYALYGIVEHSGSMRGGHYAAYVKIRAPSKKLLEHISSNKNVQGLKEAVGPSVGQWVYVSDTHVQMVPESRVLNSQAYLLFYERML</sequence>
<evidence type="ECO:0000256" key="16">
    <source>
        <dbReference type="ARBA" id="ARBA00064133"/>
    </source>
</evidence>
<dbReference type="AlphaFoldDB" id="A0A8D2IQQ1"/>
<dbReference type="RefSeq" id="XP_044283337.1">
    <property type="nucleotide sequence ID" value="XM_044427402.1"/>
</dbReference>